<name>A0A5M6CF30_9BACT</name>
<dbReference type="Proteomes" id="UP000323632">
    <property type="component" value="Unassembled WGS sequence"/>
</dbReference>
<dbReference type="InterPro" id="IPR028203">
    <property type="entry name" value="PSII_CF48-like_dom"/>
</dbReference>
<dbReference type="InterPro" id="IPR036278">
    <property type="entry name" value="Sialidase_sf"/>
</dbReference>
<evidence type="ECO:0000259" key="3">
    <source>
        <dbReference type="Pfam" id="PF14870"/>
    </source>
</evidence>
<feature type="domain" description="Photosynthesis system II assembly factor Ycf48/Hcf136-like" evidence="3">
    <location>
        <begin position="173"/>
        <end position="246"/>
    </location>
</feature>
<dbReference type="SUPFAM" id="SSF50939">
    <property type="entry name" value="Sialidases"/>
    <property type="match status" value="1"/>
</dbReference>
<dbReference type="GO" id="GO:0015979">
    <property type="term" value="P:photosynthesis"/>
    <property type="evidence" value="ECO:0007669"/>
    <property type="project" value="UniProtKB-KW"/>
</dbReference>
<dbReference type="GO" id="GO:0009523">
    <property type="term" value="C:photosystem II"/>
    <property type="evidence" value="ECO:0007669"/>
    <property type="project" value="UniProtKB-KW"/>
</dbReference>
<evidence type="ECO:0000313" key="6">
    <source>
        <dbReference type="Proteomes" id="UP000323632"/>
    </source>
</evidence>
<gene>
    <name evidence="5" type="ORF">F0919_14060</name>
</gene>
<feature type="domain" description="Photosynthesis system II assembly factor Ycf48/Hcf136-like" evidence="3">
    <location>
        <begin position="19"/>
        <end position="117"/>
    </location>
</feature>
<keyword evidence="2" id="KW-0604">Photosystem II</keyword>
<dbReference type="RefSeq" id="WP_150033404.1">
    <property type="nucleotide sequence ID" value="NZ_VWSH01000003.1"/>
</dbReference>
<evidence type="ECO:0000256" key="2">
    <source>
        <dbReference type="ARBA" id="ARBA00023276"/>
    </source>
</evidence>
<dbReference type="Gene3D" id="2.130.10.10">
    <property type="entry name" value="YVTN repeat-like/Quinoprotein amine dehydrogenase"/>
    <property type="match status" value="2"/>
</dbReference>
<evidence type="ECO:0000256" key="1">
    <source>
        <dbReference type="ARBA" id="ARBA00022531"/>
    </source>
</evidence>
<feature type="domain" description="Secretion system C-terminal sorting" evidence="4">
    <location>
        <begin position="349"/>
        <end position="417"/>
    </location>
</feature>
<dbReference type="Pfam" id="PF14870">
    <property type="entry name" value="PSII_BNR"/>
    <property type="match status" value="2"/>
</dbReference>
<keyword evidence="1" id="KW-0602">Photosynthesis</keyword>
<organism evidence="5 6">
    <name type="scientific">Taibaiella lutea</name>
    <dbReference type="NCBI Taxonomy" id="2608001"/>
    <lineage>
        <taxon>Bacteria</taxon>
        <taxon>Pseudomonadati</taxon>
        <taxon>Bacteroidota</taxon>
        <taxon>Chitinophagia</taxon>
        <taxon>Chitinophagales</taxon>
        <taxon>Chitinophagaceae</taxon>
        <taxon>Taibaiella</taxon>
    </lineage>
</organism>
<dbReference type="PANTHER" id="PTHR47199">
    <property type="entry name" value="PHOTOSYSTEM II STABILITY/ASSEMBLY FACTOR HCF136, CHLOROPLASTIC"/>
    <property type="match status" value="1"/>
</dbReference>
<dbReference type="AlphaFoldDB" id="A0A5M6CF30"/>
<evidence type="ECO:0000259" key="4">
    <source>
        <dbReference type="Pfam" id="PF18962"/>
    </source>
</evidence>
<dbReference type="EMBL" id="VWSH01000003">
    <property type="protein sequence ID" value="KAA5533657.1"/>
    <property type="molecule type" value="Genomic_DNA"/>
</dbReference>
<dbReference type="NCBIfam" id="TIGR04183">
    <property type="entry name" value="Por_Secre_tail"/>
    <property type="match status" value="1"/>
</dbReference>
<comment type="caution">
    <text evidence="5">The sequence shown here is derived from an EMBL/GenBank/DDBJ whole genome shotgun (WGS) entry which is preliminary data.</text>
</comment>
<protein>
    <submittedName>
        <fullName evidence="5">T9SS type A sorting domain-containing protein</fullName>
    </submittedName>
</protein>
<reference evidence="5 6" key="1">
    <citation type="submission" date="2019-09" db="EMBL/GenBank/DDBJ databases">
        <title>Genome sequence and assembly of Taibaiella sp.</title>
        <authorList>
            <person name="Chhetri G."/>
        </authorList>
    </citation>
    <scope>NUCLEOTIDE SEQUENCE [LARGE SCALE GENOMIC DNA]</scope>
    <source>
        <strain evidence="5 6">KVB11</strain>
    </source>
</reference>
<dbReference type="InterPro" id="IPR015943">
    <property type="entry name" value="WD40/YVTN_repeat-like_dom_sf"/>
</dbReference>
<dbReference type="PANTHER" id="PTHR47199:SF2">
    <property type="entry name" value="PHOTOSYSTEM II STABILITY_ASSEMBLY FACTOR HCF136, CHLOROPLASTIC"/>
    <property type="match status" value="1"/>
</dbReference>
<sequence>MRKIKILVLLIIIISIRTNAQYWHEVGSGTQRQLFSISFANQQVGYIGGYDGVLLKTVNGGQTWDSLSQIAVMNTFNDVIDLDFVSASVGYAVISNYNDPTFRGDLFKTTDGGLSWSPVDAGTIAAYCSHFFSENNGFITGSAFFSGYVVNKIPSGTPSYYHTFQSTAGYFFKAIDFRNEQTGIVAGDKGYIARTFDGGLSWDTLTCQATDTTINAIRFINDSTIMAACAGQGGTMLMSFDTGRTWVADFNSLTFDYPIMRSIVVSKKDSFIAVGESTTMQGQGMIYWRDSTSMFSGFERVRHPLRSVAMVNDSIAYAVGDSGLIVTNRIAPPVTGIHNPALNEDGFNVYPNPNDGCFTITSTLKSTVTVLDIAGKVIFENKNPDYKHIISLTGNACGIYLLKINVEDKNVVKRITVER</sequence>
<dbReference type="InterPro" id="IPR026444">
    <property type="entry name" value="Secre_tail"/>
</dbReference>
<dbReference type="Pfam" id="PF18962">
    <property type="entry name" value="Por_Secre_tail"/>
    <property type="match status" value="1"/>
</dbReference>
<keyword evidence="6" id="KW-1185">Reference proteome</keyword>
<evidence type="ECO:0000313" key="5">
    <source>
        <dbReference type="EMBL" id="KAA5533657.1"/>
    </source>
</evidence>
<proteinExistence type="predicted"/>
<accession>A0A5M6CF30</accession>